<gene>
    <name evidence="3" type="ORF">ELUCI_v1c05270</name>
</gene>
<accession>A0A2S5RE78</accession>
<protein>
    <recommendedName>
        <fullName evidence="5">Lipoprotein</fullName>
    </recommendedName>
</protein>
<feature type="region of interest" description="Disordered" evidence="1">
    <location>
        <begin position="700"/>
        <end position="725"/>
    </location>
</feature>
<feature type="compositionally biased region" description="Polar residues" evidence="1">
    <location>
        <begin position="707"/>
        <end position="722"/>
    </location>
</feature>
<proteinExistence type="predicted"/>
<dbReference type="InterPro" id="IPR054816">
    <property type="entry name" value="Lipoprotein_mollicutes-type_CS"/>
</dbReference>
<feature type="chain" id="PRO_5015567293" description="Lipoprotein" evidence="2">
    <location>
        <begin position="24"/>
        <end position="946"/>
    </location>
</feature>
<feature type="signal peptide" evidence="2">
    <location>
        <begin position="1"/>
        <end position="23"/>
    </location>
</feature>
<dbReference type="Proteomes" id="UP000237865">
    <property type="component" value="Unassembled WGS sequence"/>
</dbReference>
<dbReference type="AlphaFoldDB" id="A0A2S5RE78"/>
<evidence type="ECO:0000256" key="1">
    <source>
        <dbReference type="SAM" id="MobiDB-lite"/>
    </source>
</evidence>
<reference evidence="3 4" key="1">
    <citation type="submission" date="2017-11" db="EMBL/GenBank/DDBJ databases">
        <title>Genome sequence of Entomoplasma lucivorax PIPN-2 (ATCC 49196).</title>
        <authorList>
            <person name="Lo W.-S."/>
            <person name="Gasparich G.E."/>
            <person name="Kuo C.-H."/>
        </authorList>
    </citation>
    <scope>NUCLEOTIDE SEQUENCE [LARGE SCALE GENOMIC DNA]</scope>
    <source>
        <strain evidence="3 4">PIPN-2</strain>
    </source>
</reference>
<evidence type="ECO:0000313" key="3">
    <source>
        <dbReference type="EMBL" id="PPE05435.1"/>
    </source>
</evidence>
<sequence length="946" mass="105704">MKKLLSILSGVSMVATTALTVVACSGSTEEDTTGSTFIDGDGDLKITAESLLNWVRENSIGVNNIAKMKEFFQFFAVGLLSDPSFLANIEPTTSAHQYALEGMQAKLQELWGTPGSGDSSSVNGKVQNAWIAKEKKYKDDHGEKKYKETLQKDLHKQFPWVKNNYDDLAKAWKNNEILTNTEYGAYAMLTNTLLVNSSKSVNTNLVNETNIGTALTAFKTAFGGIQVKDLSASLTSATLDQKNIILNLINMTGGTAIIAPKTSGSRTQTPTTQSWSLNNIKFANKDTEITSPMAEDLINRLFKEPKSTQKVEEINFNQGRGTGVEQHWTFKSSKTPFLTENSSYFDLISEYPNLDEEQIKTNDDSYVYGLLTNSQRFLMDEYFKKEKPVSVSEVVFKSTKGESDKNITGSNFLNATTIDPKNWQQYYGLINFLENYVIEGLNKNDDKIPGSSLYKFDAIFANSDSGKKDKIWTNKAKTSEAAKGYLPETWDSNNFELKAPNTLISMNNPGASSIQKYAVYDFIGSGTKAHADLDATGDFKDLPGKYEFTDPVVTSSLETAIGNINDPTLNNEVKQSLFKTLNLIKSLDRRDPSKDPSPKRTSGGERAGDPATTKPVYQVLNAKQGIIAFVDKDGLHITKINGFELINKDLIKEQTSFFFNNNKEKYLQEVSQLKQLLELNDAKDAKGLRRFVFQDYSDAIWPKPGEGQQSRTEESGNGQTPTKPDDFVEQIIDLQDIKAAKDIGVGYSSINSAITNPYEKFLVNNSILNGTGDTTKSFYGFDIFAEMKKEMTENDKDANKLSKNNIWLWNYIKAITGIEHNNKLMDKMFKFDATNKESQRVKKRITDLLVTLDDASMNNPRNAYFDGKTKWDQDIDDTVNAMKDPVEKGRAPISKLPIPKADKDYWYQVAFSEAFEPFKSQPKTAMALVFDIDSKYMPKEHDGGAI</sequence>
<dbReference type="EMBL" id="PHNE01000002">
    <property type="protein sequence ID" value="PPE05435.1"/>
    <property type="molecule type" value="Genomic_DNA"/>
</dbReference>
<evidence type="ECO:0000313" key="4">
    <source>
        <dbReference type="Proteomes" id="UP000237865"/>
    </source>
</evidence>
<feature type="compositionally biased region" description="Basic and acidic residues" evidence="1">
    <location>
        <begin position="588"/>
        <end position="608"/>
    </location>
</feature>
<evidence type="ECO:0008006" key="5">
    <source>
        <dbReference type="Google" id="ProtNLM"/>
    </source>
</evidence>
<comment type="caution">
    <text evidence="3">The sequence shown here is derived from an EMBL/GenBank/DDBJ whole genome shotgun (WGS) entry which is preliminary data.</text>
</comment>
<dbReference type="RefSeq" id="WP_028126400.1">
    <property type="nucleotide sequence ID" value="NZ_PHNE01000002.1"/>
</dbReference>
<feature type="region of interest" description="Disordered" evidence="1">
    <location>
        <begin position="588"/>
        <end position="613"/>
    </location>
</feature>
<dbReference type="PROSITE" id="PS51257">
    <property type="entry name" value="PROKAR_LIPOPROTEIN"/>
    <property type="match status" value="1"/>
</dbReference>
<evidence type="ECO:0000256" key="2">
    <source>
        <dbReference type="SAM" id="SignalP"/>
    </source>
</evidence>
<keyword evidence="4" id="KW-1185">Reference proteome</keyword>
<name>A0A2S5RE78_9MOLU</name>
<dbReference type="NCBIfam" id="NF038029">
    <property type="entry name" value="LP_plasma"/>
    <property type="match status" value="1"/>
</dbReference>
<organism evidence="3 4">
    <name type="scientific">Williamsoniiplasma lucivorax</name>
    <dbReference type="NCBI Taxonomy" id="209274"/>
    <lineage>
        <taxon>Bacteria</taxon>
        <taxon>Bacillati</taxon>
        <taxon>Mycoplasmatota</taxon>
        <taxon>Mollicutes</taxon>
        <taxon>Entomoplasmatales</taxon>
        <taxon>Williamsoniiplasma</taxon>
    </lineage>
</organism>
<keyword evidence="2" id="KW-0732">Signal</keyword>